<evidence type="ECO:0000256" key="6">
    <source>
        <dbReference type="ARBA" id="ARBA00022917"/>
    </source>
</evidence>
<dbReference type="InterPro" id="IPR004368">
    <property type="entry name" value="TIF_IF1"/>
</dbReference>
<keyword evidence="3 7" id="KW-0396">Initiation factor</keyword>
<evidence type="ECO:0000256" key="8">
    <source>
        <dbReference type="NCBIfam" id="TIGR00008"/>
    </source>
</evidence>
<dbReference type="RefSeq" id="WP_040042035.1">
    <property type="nucleotide sequence ID" value="NZ_JWJG01000028.1"/>
</dbReference>
<comment type="function">
    <text evidence="7">One of the essential components for the initiation of protein synthesis. Stabilizes the binding of IF-2 and IF-3 on the 30S subunit to which N-formylmethionyl-tRNA(fMet) subsequently binds. Helps modulate mRNA selection, yielding the 30S pre-initiation complex (PIC). Upon addition of the 50S ribosomal subunit IF-1, IF-2 and IF-3 are released leaving the mature 70S translation initiation complex.</text>
</comment>
<dbReference type="CDD" id="cd04451">
    <property type="entry name" value="S1_IF1"/>
    <property type="match status" value="1"/>
</dbReference>
<dbReference type="STRING" id="709839.TSA66_01380"/>
<evidence type="ECO:0000256" key="4">
    <source>
        <dbReference type="ARBA" id="ARBA00022730"/>
    </source>
</evidence>
<dbReference type="Proteomes" id="UP000031572">
    <property type="component" value="Unassembled WGS sequence"/>
</dbReference>
<evidence type="ECO:0000256" key="1">
    <source>
        <dbReference type="ARBA" id="ARBA00010939"/>
    </source>
</evidence>
<evidence type="ECO:0000256" key="3">
    <source>
        <dbReference type="ARBA" id="ARBA00022540"/>
    </source>
</evidence>
<accession>A0A0C2BZG3</accession>
<evidence type="ECO:0000256" key="5">
    <source>
        <dbReference type="ARBA" id="ARBA00022884"/>
    </source>
</evidence>
<keyword evidence="2 7" id="KW-0963">Cytoplasm</keyword>
<comment type="subunit">
    <text evidence="7">Component of the 30S ribosomal translation pre-initiation complex which assembles on the 30S ribosome in the order IF-2 and IF-3, IF-1 and N-formylmethionyl-tRNA(fMet); mRNA recruitment can occur at any time during PIC assembly.</text>
</comment>
<evidence type="ECO:0000259" key="9">
    <source>
        <dbReference type="PROSITE" id="PS50832"/>
    </source>
</evidence>
<comment type="caution">
    <text evidence="10">The sequence shown here is derived from an EMBL/GenBank/DDBJ whole genome shotgun (WGS) entry which is preliminary data.</text>
</comment>
<organism evidence="10 11">
    <name type="scientific">Noviherbaspirillum autotrophicum</name>
    <dbReference type="NCBI Taxonomy" id="709839"/>
    <lineage>
        <taxon>Bacteria</taxon>
        <taxon>Pseudomonadati</taxon>
        <taxon>Pseudomonadota</taxon>
        <taxon>Betaproteobacteria</taxon>
        <taxon>Burkholderiales</taxon>
        <taxon>Oxalobacteraceae</taxon>
        <taxon>Noviherbaspirillum</taxon>
    </lineage>
</organism>
<dbReference type="Gene3D" id="2.40.50.140">
    <property type="entry name" value="Nucleic acid-binding proteins"/>
    <property type="match status" value="1"/>
</dbReference>
<dbReference type="GO" id="GO:0019843">
    <property type="term" value="F:rRNA binding"/>
    <property type="evidence" value="ECO:0007669"/>
    <property type="project" value="UniProtKB-UniRule"/>
</dbReference>
<dbReference type="HAMAP" id="MF_00075">
    <property type="entry name" value="IF_1"/>
    <property type="match status" value="1"/>
</dbReference>
<dbReference type="InterPro" id="IPR006196">
    <property type="entry name" value="RNA-binding_domain_S1_IF1"/>
</dbReference>
<dbReference type="FunFam" id="2.40.50.140:FF:000002">
    <property type="entry name" value="Translation initiation factor IF-1"/>
    <property type="match status" value="1"/>
</dbReference>
<evidence type="ECO:0000313" key="10">
    <source>
        <dbReference type="EMBL" id="KIF83406.1"/>
    </source>
</evidence>
<keyword evidence="6 7" id="KW-0648">Protein biosynthesis</keyword>
<evidence type="ECO:0000256" key="2">
    <source>
        <dbReference type="ARBA" id="ARBA00022490"/>
    </source>
</evidence>
<feature type="domain" description="S1-like" evidence="9">
    <location>
        <begin position="1"/>
        <end position="72"/>
    </location>
</feature>
<keyword evidence="5 7" id="KW-0694">RNA-binding</keyword>
<protein>
    <recommendedName>
        <fullName evidence="7 8">Translation initiation factor IF-1</fullName>
    </recommendedName>
</protein>
<keyword evidence="4 7" id="KW-0699">rRNA-binding</keyword>
<dbReference type="SUPFAM" id="SSF50249">
    <property type="entry name" value="Nucleic acid-binding proteins"/>
    <property type="match status" value="1"/>
</dbReference>
<gene>
    <name evidence="7" type="primary">infA</name>
    <name evidence="10" type="ORF">TSA66_01380</name>
</gene>
<dbReference type="PROSITE" id="PS50832">
    <property type="entry name" value="S1_IF1_TYPE"/>
    <property type="match status" value="1"/>
</dbReference>
<dbReference type="PANTHER" id="PTHR33370">
    <property type="entry name" value="TRANSLATION INITIATION FACTOR IF-1, CHLOROPLASTIC"/>
    <property type="match status" value="1"/>
</dbReference>
<dbReference type="Pfam" id="PF01176">
    <property type="entry name" value="eIF-1a"/>
    <property type="match status" value="1"/>
</dbReference>
<dbReference type="GO" id="GO:0043022">
    <property type="term" value="F:ribosome binding"/>
    <property type="evidence" value="ECO:0007669"/>
    <property type="project" value="UniProtKB-UniRule"/>
</dbReference>
<dbReference type="GO" id="GO:0005829">
    <property type="term" value="C:cytosol"/>
    <property type="evidence" value="ECO:0007669"/>
    <property type="project" value="TreeGrafter"/>
</dbReference>
<dbReference type="EMBL" id="JWJG01000028">
    <property type="protein sequence ID" value="KIF83406.1"/>
    <property type="molecule type" value="Genomic_DNA"/>
</dbReference>
<dbReference type="OrthoDB" id="9803250at2"/>
<comment type="subcellular location">
    <subcellularLocation>
        <location evidence="7">Cytoplasm</location>
    </subcellularLocation>
</comment>
<reference evidence="10 11" key="1">
    <citation type="submission" date="2014-12" db="EMBL/GenBank/DDBJ databases">
        <title>Denitrispirillum autotrophicum gen. nov., sp. nov., Denitrifying, Facultatively Autotrophic Bacteria Isolated from Rice Paddy Soil.</title>
        <authorList>
            <person name="Ishii S."/>
            <person name="Ashida N."/>
            <person name="Ohno H."/>
            <person name="Otsuka S."/>
            <person name="Yokota A."/>
            <person name="Senoo K."/>
        </authorList>
    </citation>
    <scope>NUCLEOTIDE SEQUENCE [LARGE SCALE GENOMIC DNA]</scope>
    <source>
        <strain evidence="10 11">TSA66</strain>
    </source>
</reference>
<evidence type="ECO:0000313" key="11">
    <source>
        <dbReference type="Proteomes" id="UP000031572"/>
    </source>
</evidence>
<dbReference type="PANTHER" id="PTHR33370:SF1">
    <property type="entry name" value="TRANSLATION INITIATION FACTOR IF-1, CHLOROPLASTIC"/>
    <property type="match status" value="1"/>
</dbReference>
<comment type="similarity">
    <text evidence="1 7">Belongs to the IF-1 family.</text>
</comment>
<proteinExistence type="inferred from homology"/>
<name>A0A0C2BZG3_9BURK</name>
<evidence type="ECO:0000256" key="7">
    <source>
        <dbReference type="HAMAP-Rule" id="MF_00075"/>
    </source>
</evidence>
<sequence length="86" mass="9991">MAKEDLLEMNGLVTEVLPDSRFRVNLENGHQLIAYTSGKMRQHHIRILAGDKVSIEMSPYDLSKGRITFRHLEQRGPARTGYQRRR</sequence>
<keyword evidence="11" id="KW-1185">Reference proteome</keyword>
<dbReference type="AlphaFoldDB" id="A0A0C2BZG3"/>
<dbReference type="GO" id="GO:0003743">
    <property type="term" value="F:translation initiation factor activity"/>
    <property type="evidence" value="ECO:0007669"/>
    <property type="project" value="UniProtKB-UniRule"/>
</dbReference>
<dbReference type="NCBIfam" id="TIGR00008">
    <property type="entry name" value="infA"/>
    <property type="match status" value="1"/>
</dbReference>
<dbReference type="InterPro" id="IPR012340">
    <property type="entry name" value="NA-bd_OB-fold"/>
</dbReference>